<dbReference type="Pfam" id="PF01208">
    <property type="entry name" value="URO-D"/>
    <property type="match status" value="1"/>
</dbReference>
<evidence type="ECO:0000256" key="9">
    <source>
        <dbReference type="RuleBase" id="RU004169"/>
    </source>
</evidence>
<comment type="caution">
    <text evidence="7">Lacks conserved residue(s) required for the propagation of feature annotation.</text>
</comment>
<dbReference type="GO" id="GO:0004853">
    <property type="term" value="F:uroporphyrinogen decarboxylase activity"/>
    <property type="evidence" value="ECO:0007669"/>
    <property type="project" value="UniProtKB-UniRule"/>
</dbReference>
<dbReference type="EMBL" id="LN847058">
    <property type="protein sequence ID" value="CRI43025.1"/>
    <property type="molecule type" value="Genomic_DNA"/>
</dbReference>
<feature type="domain" description="Uroporphyrinogen decarboxylase (URO-D)" evidence="11">
    <location>
        <begin position="128"/>
        <end position="144"/>
    </location>
</feature>
<organism evidence="12">
    <name type="scientific">Chlamydia pneumoniae</name>
    <name type="common">Chlamydophila pneumoniae</name>
    <dbReference type="NCBI Taxonomy" id="83558"/>
    <lineage>
        <taxon>Bacteria</taxon>
        <taxon>Pseudomonadati</taxon>
        <taxon>Chlamydiota</taxon>
        <taxon>Chlamydiia</taxon>
        <taxon>Chlamydiales</taxon>
        <taxon>Chlamydiaceae</taxon>
        <taxon>Chlamydia/Chlamydophila group</taxon>
        <taxon>Chlamydia</taxon>
    </lineage>
</organism>
<keyword evidence="4 7" id="KW-0210">Decarboxylase</keyword>
<proteinExistence type="inferred from homology"/>
<comment type="similarity">
    <text evidence="2 7 9">Belongs to the uroporphyrinogen decarboxylase family.</text>
</comment>
<accession>A0A0F7WS41</accession>
<dbReference type="PANTHER" id="PTHR21091">
    <property type="entry name" value="METHYLTETRAHYDROFOLATE:HOMOCYSTEINE METHYLTRANSFERASE RELATED"/>
    <property type="match status" value="1"/>
</dbReference>
<keyword evidence="5 7" id="KW-0456">Lyase</keyword>
<feature type="binding site" evidence="7">
    <location>
        <begin position="22"/>
        <end position="26"/>
    </location>
    <ligand>
        <name>substrate</name>
    </ligand>
</feature>
<protein>
    <recommendedName>
        <fullName evidence="3 7">Uroporphyrinogen decarboxylase</fullName>
        <shortName evidence="7">UPD</shortName>
        <shortName evidence="7">URO-D</shortName>
        <ecNumber evidence="3 7">4.1.1.37</ecNumber>
    </recommendedName>
</protein>
<feature type="binding site" evidence="7">
    <location>
        <position position="195"/>
    </location>
    <ligand>
        <name>substrate</name>
    </ligand>
</feature>
<evidence type="ECO:0000313" key="12">
    <source>
        <dbReference type="EMBL" id="CRI43025.1"/>
    </source>
</evidence>
<comment type="catalytic activity">
    <reaction evidence="7 8">
        <text>uroporphyrinogen III + 4 H(+) = coproporphyrinogen III + 4 CO2</text>
        <dbReference type="Rhea" id="RHEA:19865"/>
        <dbReference type="ChEBI" id="CHEBI:15378"/>
        <dbReference type="ChEBI" id="CHEBI:16526"/>
        <dbReference type="ChEBI" id="CHEBI:57308"/>
        <dbReference type="ChEBI" id="CHEBI:57309"/>
        <dbReference type="EC" id="4.1.1.37"/>
    </reaction>
</comment>
<name>A0A0F7WS41_CHLPN</name>
<dbReference type="CDD" id="cd00717">
    <property type="entry name" value="URO-D"/>
    <property type="match status" value="1"/>
</dbReference>
<dbReference type="InterPro" id="IPR006361">
    <property type="entry name" value="Uroporphyrinogen_deCO2ase_HemE"/>
</dbReference>
<evidence type="ECO:0000259" key="11">
    <source>
        <dbReference type="PROSITE" id="PS00907"/>
    </source>
</evidence>
<comment type="subcellular location">
    <subcellularLocation>
        <location evidence="7">Cytoplasm</location>
    </subcellularLocation>
</comment>
<dbReference type="Gene3D" id="3.20.20.210">
    <property type="match status" value="1"/>
</dbReference>
<dbReference type="NCBIfam" id="TIGR01464">
    <property type="entry name" value="hemE"/>
    <property type="match status" value="1"/>
</dbReference>
<evidence type="ECO:0000256" key="2">
    <source>
        <dbReference type="ARBA" id="ARBA00009935"/>
    </source>
</evidence>
<comment type="subunit">
    <text evidence="7">Homodimer.</text>
</comment>
<evidence type="ECO:0000256" key="7">
    <source>
        <dbReference type="HAMAP-Rule" id="MF_00218"/>
    </source>
</evidence>
<feature type="domain" description="Uroporphyrinogen decarboxylase (URO-D)" evidence="10">
    <location>
        <begin position="17"/>
        <end position="26"/>
    </location>
</feature>
<evidence type="ECO:0000256" key="1">
    <source>
        <dbReference type="ARBA" id="ARBA00004804"/>
    </source>
</evidence>
<dbReference type="PROSITE" id="PS00906">
    <property type="entry name" value="UROD_1"/>
    <property type="match status" value="1"/>
</dbReference>
<feature type="site" description="Transition state stabilizer" evidence="7">
    <location>
        <position position="71"/>
    </location>
</feature>
<gene>
    <name evidence="7" type="primary">hemE</name>
    <name evidence="12" type="ORF">BN1224_DC9_CC_00260</name>
</gene>
<keyword evidence="7" id="KW-0963">Cytoplasm</keyword>
<evidence type="ECO:0000256" key="5">
    <source>
        <dbReference type="ARBA" id="ARBA00023239"/>
    </source>
</evidence>
<evidence type="ECO:0000256" key="8">
    <source>
        <dbReference type="RuleBase" id="RU000554"/>
    </source>
</evidence>
<feature type="binding site" evidence="7">
    <location>
        <position position="140"/>
    </location>
    <ligand>
        <name>substrate</name>
    </ligand>
</feature>
<keyword evidence="6 7" id="KW-0627">Porphyrin biosynthesis</keyword>
<comment type="pathway">
    <text evidence="1 7 8">Porphyrin-containing compound metabolism; protoporphyrin-IX biosynthesis; coproporphyrinogen-III from 5-aminolevulinate: step 4/4.</text>
</comment>
<feature type="binding site" evidence="7">
    <location>
        <position position="307"/>
    </location>
    <ligand>
        <name>substrate</name>
    </ligand>
</feature>
<dbReference type="HAMAP" id="MF_00218">
    <property type="entry name" value="URO_D"/>
    <property type="match status" value="1"/>
</dbReference>
<dbReference type="EC" id="4.1.1.37" evidence="3 7"/>
<dbReference type="GO" id="GO:0006782">
    <property type="term" value="P:protoporphyrinogen IX biosynthetic process"/>
    <property type="evidence" value="ECO:0007669"/>
    <property type="project" value="UniProtKB-UniRule"/>
</dbReference>
<dbReference type="UniPathway" id="UPA00251">
    <property type="reaction ID" value="UER00321"/>
</dbReference>
<evidence type="ECO:0000256" key="6">
    <source>
        <dbReference type="ARBA" id="ARBA00023244"/>
    </source>
</evidence>
<feature type="binding site" evidence="7">
    <location>
        <position position="71"/>
    </location>
    <ligand>
        <name>substrate</name>
    </ligand>
</feature>
<dbReference type="PROSITE" id="PS00907">
    <property type="entry name" value="UROD_2"/>
    <property type="match status" value="1"/>
</dbReference>
<dbReference type="SUPFAM" id="SSF51726">
    <property type="entry name" value="UROD/MetE-like"/>
    <property type="match status" value="1"/>
</dbReference>
<evidence type="ECO:0000256" key="3">
    <source>
        <dbReference type="ARBA" id="ARBA00012288"/>
    </source>
</evidence>
<dbReference type="InterPro" id="IPR000257">
    <property type="entry name" value="Uroporphyrinogen_deCOase"/>
</dbReference>
<evidence type="ECO:0000259" key="10">
    <source>
        <dbReference type="PROSITE" id="PS00906"/>
    </source>
</evidence>
<dbReference type="AlphaFoldDB" id="A0A0F7WS41"/>
<reference evidence="12" key="1">
    <citation type="submission" date="2015-05" db="EMBL/GenBank/DDBJ databases">
        <authorList>
            <person name="Rattei Thomas"/>
        </authorList>
    </citation>
    <scope>NUCLEOTIDE SEQUENCE</scope>
    <source>
        <strain evidence="12">DC9</strain>
    </source>
</reference>
<sequence>MSAFFDLLKSQTASHPPIWLLRQVGRYMPPYQELKGSQSLKTFFHNTEAIVEATLLGPSLLHVDAAILFADILSILDGFAVTYDFAPGPRIQFSPEQPFTFTSDPQTIFSYLLDAIRTLKQKLPVPLIVFAASPFTLACYLIDGGASKDFSKTMSFLYAYPEKFDQLISTIIEGTAIYLKTQMDAGAAAVQLFESSSLRLPSALFTRYVTEPNRRLIAKLKEQAIPVSLFCRCFEENFYTLQATQADTLHPDYHVDLHRIQKNLMLSLQGNLDPAIFLLPQEKLLHYVEAFLVPLRTYPNFIFNSGHGILPETPLENVQLVVSYVQRQL</sequence>
<comment type="function">
    <text evidence="7">Catalyzes the decarboxylation of four acetate groups of uroporphyrinogen-III to yield coproporphyrinogen-III.</text>
</comment>
<evidence type="ECO:0000256" key="4">
    <source>
        <dbReference type="ARBA" id="ARBA00022793"/>
    </source>
</evidence>
<dbReference type="InterPro" id="IPR038071">
    <property type="entry name" value="UROD/MetE-like_sf"/>
</dbReference>
<dbReference type="PANTHER" id="PTHR21091:SF169">
    <property type="entry name" value="UROPORPHYRINOGEN DECARBOXYLASE"/>
    <property type="match status" value="1"/>
</dbReference>
<dbReference type="GO" id="GO:0005829">
    <property type="term" value="C:cytosol"/>
    <property type="evidence" value="ECO:0007669"/>
    <property type="project" value="TreeGrafter"/>
</dbReference>